<evidence type="ECO:0000256" key="1">
    <source>
        <dbReference type="SAM" id="MobiDB-lite"/>
    </source>
</evidence>
<dbReference type="Gene3D" id="3.10.20.90">
    <property type="entry name" value="Phosphatidylinositol 3-kinase Catalytic Subunit, Chain A, domain 1"/>
    <property type="match status" value="2"/>
</dbReference>
<feature type="compositionally biased region" description="Basic residues" evidence="1">
    <location>
        <begin position="130"/>
        <end position="141"/>
    </location>
</feature>
<feature type="region of interest" description="Disordered" evidence="1">
    <location>
        <begin position="56"/>
        <end position="156"/>
    </location>
</feature>
<comment type="caution">
    <text evidence="2">The sequence shown here is derived from an EMBL/GenBank/DDBJ whole genome shotgun (WGS) entry which is preliminary data.</text>
</comment>
<feature type="compositionally biased region" description="Acidic residues" evidence="1">
    <location>
        <begin position="323"/>
        <end position="334"/>
    </location>
</feature>
<evidence type="ECO:0000313" key="3">
    <source>
        <dbReference type="Proteomes" id="UP001218218"/>
    </source>
</evidence>
<dbReference type="Proteomes" id="UP001218218">
    <property type="component" value="Unassembled WGS sequence"/>
</dbReference>
<reference evidence="2" key="1">
    <citation type="submission" date="2023-03" db="EMBL/GenBank/DDBJ databases">
        <title>Massive genome expansion in bonnet fungi (Mycena s.s.) driven by repeated elements and novel gene families across ecological guilds.</title>
        <authorList>
            <consortium name="Lawrence Berkeley National Laboratory"/>
            <person name="Harder C.B."/>
            <person name="Miyauchi S."/>
            <person name="Viragh M."/>
            <person name="Kuo A."/>
            <person name="Thoen E."/>
            <person name="Andreopoulos B."/>
            <person name="Lu D."/>
            <person name="Skrede I."/>
            <person name="Drula E."/>
            <person name="Henrissat B."/>
            <person name="Morin E."/>
            <person name="Kohler A."/>
            <person name="Barry K."/>
            <person name="LaButti K."/>
            <person name="Morin E."/>
            <person name="Salamov A."/>
            <person name="Lipzen A."/>
            <person name="Mereny Z."/>
            <person name="Hegedus B."/>
            <person name="Baldrian P."/>
            <person name="Stursova M."/>
            <person name="Weitz H."/>
            <person name="Taylor A."/>
            <person name="Grigoriev I.V."/>
            <person name="Nagy L.G."/>
            <person name="Martin F."/>
            <person name="Kauserud H."/>
        </authorList>
    </citation>
    <scope>NUCLEOTIDE SEQUENCE</scope>
    <source>
        <strain evidence="2">CBHHK002</strain>
    </source>
</reference>
<dbReference type="AlphaFoldDB" id="A0AAD7ASI6"/>
<name>A0AAD7ASI6_9AGAR</name>
<gene>
    <name evidence="2" type="ORF">DFH08DRAFT_764887</name>
</gene>
<dbReference type="CDD" id="cd01763">
    <property type="entry name" value="Ubl_SUMO_like"/>
    <property type="match status" value="1"/>
</dbReference>
<organism evidence="2 3">
    <name type="scientific">Mycena albidolilacea</name>
    <dbReference type="NCBI Taxonomy" id="1033008"/>
    <lineage>
        <taxon>Eukaryota</taxon>
        <taxon>Fungi</taxon>
        <taxon>Dikarya</taxon>
        <taxon>Basidiomycota</taxon>
        <taxon>Agaricomycotina</taxon>
        <taxon>Agaricomycetes</taxon>
        <taxon>Agaricomycetidae</taxon>
        <taxon>Agaricales</taxon>
        <taxon>Marasmiineae</taxon>
        <taxon>Mycenaceae</taxon>
        <taxon>Mycena</taxon>
    </lineage>
</organism>
<feature type="compositionally biased region" description="Polar residues" evidence="1">
    <location>
        <begin position="27"/>
        <end position="37"/>
    </location>
</feature>
<keyword evidence="3" id="KW-1185">Reference proteome</keyword>
<evidence type="ECO:0008006" key="4">
    <source>
        <dbReference type="Google" id="ProtNLM"/>
    </source>
</evidence>
<evidence type="ECO:0000313" key="2">
    <source>
        <dbReference type="EMBL" id="KAJ7367178.1"/>
    </source>
</evidence>
<dbReference type="EMBL" id="JARIHO010000002">
    <property type="protein sequence ID" value="KAJ7367178.1"/>
    <property type="molecule type" value="Genomic_DNA"/>
</dbReference>
<dbReference type="SUPFAM" id="SSF54236">
    <property type="entry name" value="Ubiquitin-like"/>
    <property type="match status" value="1"/>
</dbReference>
<proteinExistence type="predicted"/>
<feature type="region of interest" description="Disordered" evidence="1">
    <location>
        <begin position="1"/>
        <end position="38"/>
    </location>
</feature>
<dbReference type="InterPro" id="IPR029071">
    <property type="entry name" value="Ubiquitin-like_domsf"/>
</dbReference>
<feature type="region of interest" description="Disordered" evidence="1">
    <location>
        <begin position="317"/>
        <end position="350"/>
    </location>
</feature>
<sequence length="458" mass="49643">MTAGSWKMASAARPRPRPRARVKTADEVSSTDASSSFVPVVTVVDDDAMFIRKRNPAAWKKFTQENKAPAKQKAAHSDSEHDSDSPRPRKQKKKSGDTAQAKINRLMSETLSDSSDSDSDIVILGDASSPKKKRKRGRSRSRSITPPPLISKQQVQLAQDIVRRTLAAQTAPRTPSPPPDADESNDTIILDPELQEIAHLAAARAHRSYSEPVESEEPTETLEITVKWIPHPLNESGKQTETVFKLNRTDTFRDLFEAVAEDESILVESLVMSYKGVKLFSTVTPAALDLWGDAELVACDKSTWDYMRANPTATINATQVTELSDDSDDSDDEPSLTNHNTQESDVESDAGGETFKLVLQSAVTKSITLTVRQTTTCGAIVQAFLKKAGLAEKYNNAAAKTPRKSLGGSSKGKKKAAAVELPAAPLPQLVIDGDKMAAHVPIGDMDLDDGDTVDVVGL</sequence>
<feature type="compositionally biased region" description="Basic and acidic residues" evidence="1">
    <location>
        <begin position="75"/>
        <end position="87"/>
    </location>
</feature>
<protein>
    <recommendedName>
        <fullName evidence="4">Rad60/SUMO-like domain-containing protein</fullName>
    </recommendedName>
</protein>
<accession>A0AAD7ASI6</accession>